<protein>
    <submittedName>
        <fullName evidence="1">Uncharacterized protein</fullName>
    </submittedName>
</protein>
<proteinExistence type="predicted"/>
<gene>
    <name evidence="1" type="ORF">PHYPO_G00105250</name>
</gene>
<dbReference type="AlphaFoldDB" id="A0A5N5PXA7"/>
<dbReference type="EMBL" id="VFJC01000003">
    <property type="protein sequence ID" value="KAB5584249.1"/>
    <property type="molecule type" value="Genomic_DNA"/>
</dbReference>
<evidence type="ECO:0000313" key="1">
    <source>
        <dbReference type="EMBL" id="KAB5584249.1"/>
    </source>
</evidence>
<name>A0A5N5PXA7_PANHP</name>
<keyword evidence="2" id="KW-1185">Reference proteome</keyword>
<evidence type="ECO:0000313" key="2">
    <source>
        <dbReference type="Proteomes" id="UP000327468"/>
    </source>
</evidence>
<reference evidence="1 2" key="1">
    <citation type="submission" date="2019-06" db="EMBL/GenBank/DDBJ databases">
        <title>A chromosome-scale genome assembly of the striped catfish, Pangasianodon hypophthalmus.</title>
        <authorList>
            <person name="Wen M."/>
            <person name="Zahm M."/>
            <person name="Roques C."/>
            <person name="Cabau C."/>
            <person name="Klopp C."/>
            <person name="Donnadieu C."/>
            <person name="Jouanno E."/>
            <person name="Avarre J.-C."/>
            <person name="Campet M."/>
            <person name="Ha T.T.T."/>
            <person name="Dugue R."/>
            <person name="Lampietro C."/>
            <person name="Louis A."/>
            <person name="Herpin A."/>
            <person name="Echchiki A."/>
            <person name="Berthelot C."/>
            <person name="Parey E."/>
            <person name="Roest-Crollius H."/>
            <person name="Braasch I."/>
            <person name="Postlethwait J."/>
            <person name="Bobe J."/>
            <person name="Montfort J."/>
            <person name="Bouchez O."/>
            <person name="Begum T."/>
            <person name="Schartl M."/>
            <person name="Guiguen Y."/>
        </authorList>
    </citation>
    <scope>NUCLEOTIDE SEQUENCE [LARGE SCALE GENOMIC DNA]</scope>
    <source>
        <strain evidence="1 2">Indonesia</strain>
        <tissue evidence="1">Blood</tissue>
    </source>
</reference>
<dbReference type="Proteomes" id="UP000327468">
    <property type="component" value="Chromosome 2"/>
</dbReference>
<comment type="caution">
    <text evidence="1">The sequence shown here is derived from an EMBL/GenBank/DDBJ whole genome shotgun (WGS) entry which is preliminary data.</text>
</comment>
<organism evidence="1 2">
    <name type="scientific">Pangasianodon hypophthalmus</name>
    <name type="common">Striped catfish</name>
    <name type="synonym">Helicophagus hypophthalmus</name>
    <dbReference type="NCBI Taxonomy" id="310915"/>
    <lineage>
        <taxon>Eukaryota</taxon>
        <taxon>Metazoa</taxon>
        <taxon>Chordata</taxon>
        <taxon>Craniata</taxon>
        <taxon>Vertebrata</taxon>
        <taxon>Euteleostomi</taxon>
        <taxon>Actinopterygii</taxon>
        <taxon>Neopterygii</taxon>
        <taxon>Teleostei</taxon>
        <taxon>Ostariophysi</taxon>
        <taxon>Siluriformes</taxon>
        <taxon>Pangasiidae</taxon>
        <taxon>Pangasianodon</taxon>
    </lineage>
</organism>
<accession>A0A5N5PXA7</accession>
<sequence length="113" mass="12735">MCTTTEAHIGFYSCQPRTGIWDDSGHRLFKTRQLKMFFQTSKPSSLSHGLAFCLAPSHQDSLNTHKELLRAPEQSQTHTNAALDYTVSVDGGIRLTVRCMKACGWQEMMTQVQ</sequence>